<keyword evidence="4 5" id="KW-0520">NAD</keyword>
<dbReference type="PROSITE" id="PS00535">
    <property type="entry name" value="COMPLEX1_49K"/>
    <property type="match status" value="1"/>
</dbReference>
<name>K0IJ24_NITGG</name>
<proteinExistence type="inferred from homology"/>
<feature type="transmembrane region" description="Helical" evidence="6">
    <location>
        <begin position="104"/>
        <end position="125"/>
    </location>
</feature>
<dbReference type="InterPro" id="IPR022885">
    <property type="entry name" value="NDH1_su_D/H"/>
</dbReference>
<evidence type="ECO:0000256" key="5">
    <source>
        <dbReference type="RuleBase" id="RU003685"/>
    </source>
</evidence>
<dbReference type="GO" id="GO:0016651">
    <property type="term" value="F:oxidoreductase activity, acting on NAD(P)H"/>
    <property type="evidence" value="ECO:0007669"/>
    <property type="project" value="InterPro"/>
</dbReference>
<feature type="domain" description="NADH-quinone oxidoreductase subunit D" evidence="7">
    <location>
        <begin position="114"/>
        <end position="280"/>
    </location>
</feature>
<keyword evidence="9" id="KW-1185">Reference proteome</keyword>
<organism evidence="8 9">
    <name type="scientific">Nitrososphaera gargensis (strain Ga9.2)</name>
    <dbReference type="NCBI Taxonomy" id="1237085"/>
    <lineage>
        <taxon>Archaea</taxon>
        <taxon>Nitrososphaerota</taxon>
        <taxon>Nitrososphaeria</taxon>
        <taxon>Nitrososphaerales</taxon>
        <taxon>Nitrososphaeraceae</taxon>
        <taxon>Nitrososphaera</taxon>
    </lineage>
</organism>
<dbReference type="HOGENOM" id="CLU_015134_1_2_2"/>
<protein>
    <submittedName>
        <fullName evidence="8">NADH-quinone oxidoreductase subunit D</fullName>
        <ecNumber evidence="8">1.6.99.5</ecNumber>
    </submittedName>
</protein>
<evidence type="ECO:0000256" key="3">
    <source>
        <dbReference type="ARBA" id="ARBA00022967"/>
    </source>
</evidence>
<evidence type="ECO:0000256" key="1">
    <source>
        <dbReference type="ARBA" id="ARBA00005769"/>
    </source>
</evidence>
<dbReference type="PANTHER" id="PTHR11993:SF10">
    <property type="entry name" value="NADH DEHYDROGENASE [UBIQUINONE] IRON-SULFUR PROTEIN 2, MITOCHONDRIAL"/>
    <property type="match status" value="1"/>
</dbReference>
<keyword evidence="3 5" id="KW-1278">Translocase</keyword>
<dbReference type="InParanoid" id="K0IJ24"/>
<dbReference type="InterPro" id="IPR014029">
    <property type="entry name" value="NADH_UbQ_OxRdtase_49kDa_CS"/>
</dbReference>
<keyword evidence="6" id="KW-0472">Membrane</keyword>
<dbReference type="EC" id="1.6.99.5" evidence="8"/>
<dbReference type="FunCoup" id="K0IJ24">
    <property type="interactions" value="88"/>
</dbReference>
<keyword evidence="2 5" id="KW-0813">Transport</keyword>
<evidence type="ECO:0000313" key="8">
    <source>
        <dbReference type="EMBL" id="AFU58147.1"/>
    </source>
</evidence>
<keyword evidence="6" id="KW-0812">Transmembrane</keyword>
<evidence type="ECO:0000256" key="6">
    <source>
        <dbReference type="SAM" id="Phobius"/>
    </source>
</evidence>
<dbReference type="GO" id="GO:0048038">
    <property type="term" value="F:quinone binding"/>
    <property type="evidence" value="ECO:0007669"/>
    <property type="project" value="InterPro"/>
</dbReference>
<dbReference type="InterPro" id="IPR029014">
    <property type="entry name" value="NiFe-Hase_large"/>
</dbReference>
<dbReference type="STRING" id="1237085.Ngar_c12070"/>
<accession>K0IJ24</accession>
<evidence type="ECO:0000256" key="4">
    <source>
        <dbReference type="ARBA" id="ARBA00023027"/>
    </source>
</evidence>
<evidence type="ECO:0000256" key="2">
    <source>
        <dbReference type="ARBA" id="ARBA00022448"/>
    </source>
</evidence>
<dbReference type="PANTHER" id="PTHR11993">
    <property type="entry name" value="NADH-UBIQUINONE OXIDOREDUCTASE 49 KDA SUBUNIT"/>
    <property type="match status" value="1"/>
</dbReference>
<comment type="similarity">
    <text evidence="1 5">Belongs to the complex I 49 kDa subunit family.</text>
</comment>
<dbReference type="AlphaFoldDB" id="K0IJ24"/>
<reference evidence="8 9" key="1">
    <citation type="journal article" date="2012" name="Environ. Microbiol.">
        <title>The genome of the ammonia-oxidizing Candidatus Nitrososphaera gargensis: insights into metabolic versatility and environmental adaptations.</title>
        <authorList>
            <person name="Spang A."/>
            <person name="Poehlein A."/>
            <person name="Offre P."/>
            <person name="Zumbragel S."/>
            <person name="Haider S."/>
            <person name="Rychlik N."/>
            <person name="Nowka B."/>
            <person name="Schmeisser C."/>
            <person name="Lebedeva E.V."/>
            <person name="Rattei T."/>
            <person name="Bohm C."/>
            <person name="Schmid M."/>
            <person name="Galushko A."/>
            <person name="Hatzenpichler R."/>
            <person name="Weinmaier T."/>
            <person name="Daniel R."/>
            <person name="Schleper C."/>
            <person name="Spieck E."/>
            <person name="Streit W."/>
            <person name="Wagner M."/>
        </authorList>
    </citation>
    <scope>NUCLEOTIDE SEQUENCE [LARGE SCALE GENOMIC DNA]</scope>
    <source>
        <strain evidence="9">Ga9.2</strain>
    </source>
</reference>
<dbReference type="KEGG" id="nga:Ngar_c12070"/>
<evidence type="ECO:0000313" key="9">
    <source>
        <dbReference type="Proteomes" id="UP000008037"/>
    </source>
</evidence>
<dbReference type="Pfam" id="PF00346">
    <property type="entry name" value="Complex1_49kDa"/>
    <property type="match status" value="2"/>
</dbReference>
<sequence>MTLSIGPQHPGAGHMRIIVVVDGDIIVHADPDVGYVHRGEEKMSEYRTFIQNVPHIERPVIHDSSNILYSYCLAVEQLLGVQVPERGQYLRAIMSEIDRIHYTLYWLAILGIFLGHSTMFMWPAADRELFVELADMASGNRITHAWLVPGGVRNDLPEGFSDKAEKFLSYFEKRLVEYDKIFYDNPLFRQRSEGVGVLTRQNAIVYGTTGSVARASGVRFDVRKNEPYEVYNKLDFEVSVSNTGDSFARSILPIYDVRQSINIIRQCLKNMPKEGPVRAKLQPNPRGPPGEAYARVESGRGALGHYMVSDGTAKAYRHKISVPSVRNLLVLPHLLEGAKLADLPMIYWSLNIWPIEIER</sequence>
<evidence type="ECO:0000259" key="7">
    <source>
        <dbReference type="Pfam" id="PF00346"/>
    </source>
</evidence>
<gene>
    <name evidence="8" type="primary">nuoD2</name>
    <name evidence="8" type="ordered locus">Ngar_c12070</name>
</gene>
<dbReference type="EMBL" id="CP002408">
    <property type="protein sequence ID" value="AFU58147.1"/>
    <property type="molecule type" value="Genomic_DNA"/>
</dbReference>
<dbReference type="Proteomes" id="UP000008037">
    <property type="component" value="Chromosome"/>
</dbReference>
<feature type="domain" description="NADH-quinone oxidoreductase subunit D" evidence="7">
    <location>
        <begin position="285"/>
        <end position="359"/>
    </location>
</feature>
<keyword evidence="8" id="KW-0560">Oxidoreductase</keyword>
<keyword evidence="6" id="KW-1133">Transmembrane helix</keyword>
<dbReference type="GO" id="GO:0051287">
    <property type="term" value="F:NAD binding"/>
    <property type="evidence" value="ECO:0007669"/>
    <property type="project" value="InterPro"/>
</dbReference>
<dbReference type="SUPFAM" id="SSF56762">
    <property type="entry name" value="HydB/Nqo4-like"/>
    <property type="match status" value="1"/>
</dbReference>
<dbReference type="InterPro" id="IPR001135">
    <property type="entry name" value="NADH_Q_OxRdtase_suD"/>
</dbReference>
<dbReference type="Gene3D" id="1.10.645.10">
    <property type="entry name" value="Cytochrome-c3 Hydrogenase, chain B"/>
    <property type="match status" value="1"/>
</dbReference>
<dbReference type="PATRIC" id="fig|1237085.11.peg.1153"/>